<feature type="domain" description="AIG1-type G" evidence="5">
    <location>
        <begin position="441"/>
        <end position="636"/>
    </location>
</feature>
<evidence type="ECO:0000256" key="3">
    <source>
        <dbReference type="ARBA" id="ARBA00023134"/>
    </source>
</evidence>
<dbReference type="Proteomes" id="UP000694545">
    <property type="component" value="Unplaced"/>
</dbReference>
<comment type="similarity">
    <text evidence="1">Belongs to the TRAFAC class TrmE-Era-EngA-EngB-Septin-like GTPase superfamily. AIG1/Toc34/Toc159-like paraseptin GTPase family. IAN subfamily.</text>
</comment>
<proteinExistence type="inferred from homology"/>
<dbReference type="CDD" id="cd01852">
    <property type="entry name" value="AIG1"/>
    <property type="match status" value="1"/>
</dbReference>
<dbReference type="SUPFAM" id="SSF52540">
    <property type="entry name" value="P-loop containing nucleoside triphosphate hydrolases"/>
    <property type="match status" value="3"/>
</dbReference>
<evidence type="ECO:0000313" key="7">
    <source>
        <dbReference type="Proteomes" id="UP000694545"/>
    </source>
</evidence>
<reference evidence="6" key="2">
    <citation type="submission" date="2025-09" db="UniProtKB">
        <authorList>
            <consortium name="Ensembl"/>
        </authorList>
    </citation>
    <scope>IDENTIFICATION</scope>
</reference>
<dbReference type="InterPro" id="IPR006703">
    <property type="entry name" value="G_AIG1"/>
</dbReference>
<evidence type="ECO:0000256" key="1">
    <source>
        <dbReference type="ARBA" id="ARBA00008535"/>
    </source>
</evidence>
<reference evidence="6" key="1">
    <citation type="submission" date="2025-08" db="UniProtKB">
        <authorList>
            <consortium name="Ensembl"/>
        </authorList>
    </citation>
    <scope>IDENTIFICATION</scope>
</reference>
<dbReference type="FunFam" id="3.40.50.300:FF:000366">
    <property type="entry name" value="GTPase, IMAP family member 2"/>
    <property type="match status" value="3"/>
</dbReference>
<evidence type="ECO:0000256" key="2">
    <source>
        <dbReference type="ARBA" id="ARBA00022741"/>
    </source>
</evidence>
<dbReference type="PROSITE" id="PS51720">
    <property type="entry name" value="G_AIG1"/>
    <property type="match status" value="3"/>
</dbReference>
<dbReference type="GO" id="GO:0005525">
    <property type="term" value="F:GTP binding"/>
    <property type="evidence" value="ECO:0007669"/>
    <property type="project" value="UniProtKB-KW"/>
</dbReference>
<name>A0A8D2J775_VARKO</name>
<feature type="domain" description="AIG1-type G" evidence="5">
    <location>
        <begin position="235"/>
        <end position="440"/>
    </location>
</feature>
<evidence type="ECO:0000259" key="5">
    <source>
        <dbReference type="PROSITE" id="PS51720"/>
    </source>
</evidence>
<sequence>RFFCNCQSTELRILLIGKTGTGKSSTGNTILGGKEFDSAAAAGSVTKHCERKEAIFEGRKVIVVDTPGFFDTKRKQVYTWKDLEKCIDLLHPGPHAILVVIKIGKMTAEEQNAIRQVKKLFSIEGRRFLILLFTHRDHLDHEGSTLRAFLAGAEGELREMMDLSANRFITFNNNAEDEEERKHQVRDLLKEIDDMVTLNGTKPCYSKELLKKDRCGCSGPARGPREEQRSPSGPEQELRIVLVGKTGVGKSATGNTILGEEKFESRLTLKPVTQTCSGEVRALRWNGKQVIVVDTPGLFDGSLERCQHAQESQKCLSLSGAGPHALVFVTQVGHFTEVDECAVKRAEALFGKDAVRKMVLLFTHKEDLGMESLSAHVAHSGNGPLQELLGRCRGRCCAFNNKAAGDERIVQVGELLSQIVKMVRENQEGPRPKRGPGEKEELRIVLVGKTGVGKSASGNMILGEERFESKLALTPVTKTCCKQARPAGWNGKRVVVVDTPGLSESSFERREVQKCQALCGPGAHVLVLVTRVGRFTEEDRATLKGVERAFGKEATRGMVVLFTHREDLGTSSLKASVEQAGNGPLQELLGRCHHRCCTFNNRATGEEAAAQVEELLSRAEESGAAGFPACGWFRPT</sequence>
<keyword evidence="3" id="KW-0342">GTP-binding</keyword>
<keyword evidence="2" id="KW-0547">Nucleotide-binding</keyword>
<dbReference type="AlphaFoldDB" id="A0A8D2J775"/>
<dbReference type="PANTHER" id="PTHR10903">
    <property type="entry name" value="GTPASE, IMAP FAMILY MEMBER-RELATED"/>
    <property type="match status" value="1"/>
</dbReference>
<dbReference type="PANTHER" id="PTHR10903:SF73">
    <property type="entry name" value="GTPASE IMAP FAMILY MEMBER 8"/>
    <property type="match status" value="1"/>
</dbReference>
<feature type="region of interest" description="Disordered" evidence="4">
    <location>
        <begin position="216"/>
        <end position="235"/>
    </location>
</feature>
<dbReference type="InterPro" id="IPR045058">
    <property type="entry name" value="GIMA/IAN/Toc"/>
</dbReference>
<dbReference type="Gene3D" id="3.40.50.300">
    <property type="entry name" value="P-loop containing nucleotide triphosphate hydrolases"/>
    <property type="match status" value="3"/>
</dbReference>
<evidence type="ECO:0000256" key="4">
    <source>
        <dbReference type="SAM" id="MobiDB-lite"/>
    </source>
</evidence>
<accession>A0A8D2J775</accession>
<dbReference type="InterPro" id="IPR027417">
    <property type="entry name" value="P-loop_NTPase"/>
</dbReference>
<keyword evidence="7" id="KW-1185">Reference proteome</keyword>
<dbReference type="Pfam" id="PF04548">
    <property type="entry name" value="AIG1"/>
    <property type="match status" value="3"/>
</dbReference>
<dbReference type="Ensembl" id="ENSVKKT00000007673.1">
    <property type="protein sequence ID" value="ENSVKKP00000007477.1"/>
    <property type="gene ID" value="ENSVKKG00000005374.1"/>
</dbReference>
<feature type="domain" description="AIG1-type G" evidence="5">
    <location>
        <begin position="8"/>
        <end position="214"/>
    </location>
</feature>
<protein>
    <recommendedName>
        <fullName evidence="5">AIG1-type G domain-containing protein</fullName>
    </recommendedName>
</protein>
<organism evidence="6 7">
    <name type="scientific">Varanus komodoensis</name>
    <name type="common">Komodo dragon</name>
    <dbReference type="NCBI Taxonomy" id="61221"/>
    <lineage>
        <taxon>Eukaryota</taxon>
        <taxon>Metazoa</taxon>
        <taxon>Chordata</taxon>
        <taxon>Craniata</taxon>
        <taxon>Vertebrata</taxon>
        <taxon>Euteleostomi</taxon>
        <taxon>Lepidosauria</taxon>
        <taxon>Squamata</taxon>
        <taxon>Bifurcata</taxon>
        <taxon>Unidentata</taxon>
        <taxon>Episquamata</taxon>
        <taxon>Toxicofera</taxon>
        <taxon>Anguimorpha</taxon>
        <taxon>Paleoanguimorpha</taxon>
        <taxon>Varanoidea</taxon>
        <taxon>Varanidae</taxon>
        <taxon>Varanus</taxon>
    </lineage>
</organism>
<evidence type="ECO:0000313" key="6">
    <source>
        <dbReference type="Ensembl" id="ENSVKKP00000007477.1"/>
    </source>
</evidence>
<dbReference type="OMA" id="HGCLMEI"/>